<dbReference type="PANTHER" id="PTHR31162:SF3">
    <property type="entry name" value="TRANSPORTER_MALIC ACID TRANSPORT PROTEIN, PUTATIVE-RELATED"/>
    <property type="match status" value="1"/>
</dbReference>
<dbReference type="InterPro" id="IPR038665">
    <property type="entry name" value="Voltage-dep_anion_channel_sf"/>
</dbReference>
<evidence type="ECO:0000256" key="6">
    <source>
        <dbReference type="SAM" id="Phobius"/>
    </source>
</evidence>
<evidence type="ECO:0000256" key="4">
    <source>
        <dbReference type="ARBA" id="ARBA00023136"/>
    </source>
</evidence>
<dbReference type="Proteomes" id="UP000182235">
    <property type="component" value="Unassembled WGS sequence"/>
</dbReference>
<feature type="transmembrane region" description="Helical" evidence="6">
    <location>
        <begin position="124"/>
        <end position="143"/>
    </location>
</feature>
<dbReference type="STRING" id="1447872.A0A1J9QBG4"/>
<dbReference type="EMBL" id="LGRN01000319">
    <property type="protein sequence ID" value="OJD13252.1"/>
    <property type="molecule type" value="Genomic_DNA"/>
</dbReference>
<feature type="region of interest" description="Disordered" evidence="5">
    <location>
        <begin position="1"/>
        <end position="86"/>
    </location>
</feature>
<protein>
    <recommendedName>
        <fullName evidence="9">C4-dicarboxylate transporter/malic acid transporter</fullName>
    </recommendedName>
</protein>
<feature type="transmembrane region" description="Helical" evidence="6">
    <location>
        <begin position="372"/>
        <end position="401"/>
    </location>
</feature>
<evidence type="ECO:0000313" key="8">
    <source>
        <dbReference type="Proteomes" id="UP000182235"/>
    </source>
</evidence>
<keyword evidence="8" id="KW-1185">Reference proteome</keyword>
<dbReference type="CDD" id="cd09317">
    <property type="entry name" value="TDT_Mae1_like"/>
    <property type="match status" value="1"/>
</dbReference>
<evidence type="ECO:0008006" key="9">
    <source>
        <dbReference type="Google" id="ProtNLM"/>
    </source>
</evidence>
<feature type="transmembrane region" description="Helical" evidence="6">
    <location>
        <begin position="413"/>
        <end position="436"/>
    </location>
</feature>
<dbReference type="GO" id="GO:0015140">
    <property type="term" value="F:malate transmembrane transporter activity"/>
    <property type="evidence" value="ECO:0007669"/>
    <property type="project" value="InterPro"/>
</dbReference>
<feature type="compositionally biased region" description="Low complexity" evidence="5">
    <location>
        <begin position="41"/>
        <end position="52"/>
    </location>
</feature>
<dbReference type="OrthoDB" id="2901184at2759"/>
<feature type="transmembrane region" description="Helical" evidence="6">
    <location>
        <begin position="333"/>
        <end position="352"/>
    </location>
</feature>
<keyword evidence="2 6" id="KW-0812">Transmembrane</keyword>
<comment type="caution">
    <text evidence="7">The sequence shown here is derived from an EMBL/GenBank/DDBJ whole genome shotgun (WGS) entry which is preliminary data.</text>
</comment>
<dbReference type="Gene3D" id="1.50.10.150">
    <property type="entry name" value="Voltage-dependent anion channel"/>
    <property type="match status" value="1"/>
</dbReference>
<feature type="transmembrane region" description="Helical" evidence="6">
    <location>
        <begin position="228"/>
        <end position="250"/>
    </location>
</feature>
<proteinExistence type="predicted"/>
<name>A0A1J9QBG4_9EURO</name>
<sequence length="504" mass="56179">MLTPNSIPRHLRRPGDDGYRTPTIEDVEKDSEFPFPEQLLSISSSHSDGSVSPVLERLRSRASQHDNGSENNRHDATTTGAKINGMNATNGVTGVDNFNDGVDTSLPSEDWPLDLPWKERIRHFTWAFFTLTMATGGLANVIYFVPYRFRGLDTIGVVIMLINVFFYCCIWGLLLTRFYHYPYTFKASFMHPTESLFVPASIVSFGTILTNISQYGPPRSGEWLDTTIWILFWFNATLAVMFSAGIYLTIWSTQTFTIAQMTPIWIFPAYPLLIIGSHAAVLSNSVSARRALHIIVGGTTIQGVGFLVSMTVYSAFIYRLMTQKLPKENLRPGMFVSVGPSAFTVAGLVGMADNADRAFPSDFMGDGRLAAMIIRIVANFAALWLWGLAIFFFFIAVFAHWSAVSRGRMIFSMTWYSFVFPNTALVTATFAIGKAFECPEVEIAGCVMAILLLMTYCFVTAMMVRAIVIRHILWPKKGEDKDEGGFKIRELQPAVPPILGGRSD</sequence>
<feature type="transmembrane region" description="Helical" evidence="6">
    <location>
        <begin position="262"/>
        <end position="281"/>
    </location>
</feature>
<keyword evidence="4 6" id="KW-0472">Membrane</keyword>
<dbReference type="VEuPathDB" id="FungiDB:AJ78_06274"/>
<organism evidence="7 8">
    <name type="scientific">Emergomyces pasteurianus Ep9510</name>
    <dbReference type="NCBI Taxonomy" id="1447872"/>
    <lineage>
        <taxon>Eukaryota</taxon>
        <taxon>Fungi</taxon>
        <taxon>Dikarya</taxon>
        <taxon>Ascomycota</taxon>
        <taxon>Pezizomycotina</taxon>
        <taxon>Eurotiomycetes</taxon>
        <taxon>Eurotiomycetidae</taxon>
        <taxon>Onygenales</taxon>
        <taxon>Ajellomycetaceae</taxon>
        <taxon>Emergomyces</taxon>
    </lineage>
</organism>
<evidence type="ECO:0000256" key="5">
    <source>
        <dbReference type="SAM" id="MobiDB-lite"/>
    </source>
</evidence>
<evidence type="ECO:0000313" key="7">
    <source>
        <dbReference type="EMBL" id="OJD13252.1"/>
    </source>
</evidence>
<feature type="transmembrane region" description="Helical" evidence="6">
    <location>
        <begin position="155"/>
        <end position="175"/>
    </location>
</feature>
<feature type="transmembrane region" description="Helical" evidence="6">
    <location>
        <begin position="196"/>
        <end position="216"/>
    </location>
</feature>
<gene>
    <name evidence="7" type="ORF">AJ78_06274</name>
</gene>
<feature type="compositionally biased region" description="Basic and acidic residues" evidence="5">
    <location>
        <begin position="56"/>
        <end position="76"/>
    </location>
</feature>
<dbReference type="AlphaFoldDB" id="A0A1J9QBG4"/>
<dbReference type="InterPro" id="IPR004695">
    <property type="entry name" value="SLAC1/Mae1/Ssu1/TehA"/>
</dbReference>
<feature type="transmembrane region" description="Helical" evidence="6">
    <location>
        <begin position="301"/>
        <end position="321"/>
    </location>
</feature>
<dbReference type="InterPro" id="IPR030185">
    <property type="entry name" value="Mae1"/>
</dbReference>
<accession>A0A1J9QBG4</accession>
<dbReference type="GO" id="GO:0016020">
    <property type="term" value="C:membrane"/>
    <property type="evidence" value="ECO:0007669"/>
    <property type="project" value="UniProtKB-SubCell"/>
</dbReference>
<dbReference type="PANTHER" id="PTHR31162">
    <property type="entry name" value="MALIC ACID TRANSPORT PROTEIN-RELATED"/>
    <property type="match status" value="1"/>
</dbReference>
<evidence type="ECO:0000256" key="1">
    <source>
        <dbReference type="ARBA" id="ARBA00004141"/>
    </source>
</evidence>
<keyword evidence="3 6" id="KW-1133">Transmembrane helix</keyword>
<evidence type="ECO:0000256" key="2">
    <source>
        <dbReference type="ARBA" id="ARBA00022692"/>
    </source>
</evidence>
<feature type="transmembrane region" description="Helical" evidence="6">
    <location>
        <begin position="442"/>
        <end position="468"/>
    </location>
</feature>
<feature type="compositionally biased region" description="Polar residues" evidence="5">
    <location>
        <begin position="77"/>
        <end position="86"/>
    </location>
</feature>
<dbReference type="Pfam" id="PF03595">
    <property type="entry name" value="SLAC1"/>
    <property type="match status" value="1"/>
</dbReference>
<evidence type="ECO:0000256" key="3">
    <source>
        <dbReference type="ARBA" id="ARBA00022989"/>
    </source>
</evidence>
<reference evidence="7 8" key="1">
    <citation type="submission" date="2015-07" db="EMBL/GenBank/DDBJ databases">
        <title>Emmonsia species relationships and genome sequence.</title>
        <authorList>
            <consortium name="The Broad Institute Genomics Platform"/>
            <person name="Cuomo C.A."/>
            <person name="Munoz J.F."/>
            <person name="Imamovic A."/>
            <person name="Priest M.E."/>
            <person name="Young S."/>
            <person name="Clay O.K."/>
            <person name="McEwen J.G."/>
        </authorList>
    </citation>
    <scope>NUCLEOTIDE SEQUENCE [LARGE SCALE GENOMIC DNA]</scope>
    <source>
        <strain evidence="7 8">UAMH 9510</strain>
    </source>
</reference>
<comment type="subcellular location">
    <subcellularLocation>
        <location evidence="1">Membrane</location>
        <topology evidence="1">Multi-pass membrane protein</topology>
    </subcellularLocation>
</comment>